<reference evidence="1 2" key="1">
    <citation type="submission" date="2024-02" db="EMBL/GenBank/DDBJ databases">
        <title>Lysinimicrobium sediminis NBRC 112286.</title>
        <authorList>
            <person name="Ichikawa N."/>
            <person name="Katano-Makiyama Y."/>
            <person name="Hidaka K."/>
        </authorList>
    </citation>
    <scope>NUCLEOTIDE SEQUENCE [LARGE SCALE GENOMIC DNA]</scope>
    <source>
        <strain evidence="1 2">NBRC 112286</strain>
    </source>
</reference>
<evidence type="ECO:0000313" key="1">
    <source>
        <dbReference type="EMBL" id="GAA5518403.1"/>
    </source>
</evidence>
<comment type="caution">
    <text evidence="1">The sequence shown here is derived from an EMBL/GenBank/DDBJ whole genome shotgun (WGS) entry which is preliminary data.</text>
</comment>
<dbReference type="EMBL" id="BAABRR010000003">
    <property type="protein sequence ID" value="GAA5518403.1"/>
    <property type="molecule type" value="Genomic_DNA"/>
</dbReference>
<sequence>MPTATATPTCQRCLHLWTRQRVSRRGLPLVVSLRLHCQRLHVVRTYTVRLHLVGTHVVRRHHIPSHTVRLHCTCHRRGNSGSHRTRHRGGHRRCDVVIAHECHRTRVTLTVAGYTPHGEMSLHRESLTGIHTSQRGEVHLTVVTLLTSLCPHMYTLTPSTHVHIRVALTSQSPRGVHLTGERVHWGHAHNRRGRVHVHASPRMRLRGSKHAHNTRGAVVAPSACVQATTNRRSTYQCGRGDTE</sequence>
<organism evidence="1 2">
    <name type="scientific">Demequina sediminis</name>
    <dbReference type="NCBI Taxonomy" id="1930058"/>
    <lineage>
        <taxon>Bacteria</taxon>
        <taxon>Bacillati</taxon>
        <taxon>Actinomycetota</taxon>
        <taxon>Actinomycetes</taxon>
        <taxon>Micrococcales</taxon>
        <taxon>Demequinaceae</taxon>
        <taxon>Demequina</taxon>
    </lineage>
</organism>
<accession>A0ABP9WGP3</accession>
<gene>
    <name evidence="1" type="ORF">Lsed01_00829</name>
</gene>
<evidence type="ECO:0000313" key="2">
    <source>
        <dbReference type="Proteomes" id="UP001426770"/>
    </source>
</evidence>
<proteinExistence type="predicted"/>
<name>A0ABP9WGP3_9MICO</name>
<keyword evidence="2" id="KW-1185">Reference proteome</keyword>
<dbReference type="Proteomes" id="UP001426770">
    <property type="component" value="Unassembled WGS sequence"/>
</dbReference>
<protein>
    <submittedName>
        <fullName evidence="1">Uncharacterized protein</fullName>
    </submittedName>
</protein>